<dbReference type="NCBIfam" id="NF008070">
    <property type="entry name" value="PRK10807.1"/>
    <property type="match status" value="1"/>
</dbReference>
<evidence type="ECO:0000259" key="8">
    <source>
        <dbReference type="Pfam" id="PF02470"/>
    </source>
</evidence>
<feature type="domain" description="Mce/MlaD" evidence="8">
    <location>
        <begin position="287"/>
        <end position="388"/>
    </location>
</feature>
<feature type="transmembrane region" description="Helical" evidence="7">
    <location>
        <begin position="20"/>
        <end position="39"/>
    </location>
</feature>
<dbReference type="PANTHER" id="PTHR30462:SF2">
    <property type="entry name" value="INTERMEMBRANE TRANSPORT PROTEIN PQIB"/>
    <property type="match status" value="1"/>
</dbReference>
<evidence type="ECO:0000313" key="10">
    <source>
        <dbReference type="Proteomes" id="UP000198773"/>
    </source>
</evidence>
<dbReference type="Pfam" id="PF02470">
    <property type="entry name" value="MlaD"/>
    <property type="match status" value="3"/>
</dbReference>
<keyword evidence="2" id="KW-1003">Cell membrane</keyword>
<dbReference type="PANTHER" id="PTHR30462">
    <property type="entry name" value="INTERMEMBRANE TRANSPORT PROTEIN PQIB-RELATED"/>
    <property type="match status" value="1"/>
</dbReference>
<gene>
    <name evidence="9" type="ORF">SAMN04488051_10646</name>
</gene>
<sequence length="547" mass="60745">MTTPVQRQASIQPIKQWSPIWIVPLAAIGIGIWMLYYSYQNQGPMVILIAPHAEGIVAGKTPVKSRSVDVGQVVSVDLTADLKQVEIKVRMRPDTEPLLNAESQFWVVRPQVSRSGITGLNTLLSGAYIELQPGDSDRTVLHHNLLEIPPVASAEAAGIRIRLRSEDTGVLSVGDPVLYRGYEVGTVEQSLFDMRARQMLYQLFIRAPYDTLVTDNVRFWQASGVSFELTPDGVRVDVASIASLISGGVSFDVLEGWPAGEQVSSDTEFALFPNRNSIHEGMYSQYVEYLLFFEESVRGLKAGAPVEYRGVRVGTVVSVPFFFSMSHPLETSFDRGVPVLIRIETGRLYENISTEQVKEQLARGAEQGLRGILKTSSLLTGGLYIDLDMVDEPDLPWQAMEYAGYAVLPTARGGLSNIEQKVLMALEKMIQLPVEPLLQEGTRTLAQATTVMAEMEQVMQQLEGYLAQPALQQAPEQLSQSLQQLEQLLQAFGPESQTHQRLNNNLQQFEQLQRDLQPLLQTLNQRSNALIFQATPAADPEPRRARP</sequence>
<proteinExistence type="predicted"/>
<evidence type="ECO:0000313" key="9">
    <source>
        <dbReference type="EMBL" id="SEA76414.1"/>
    </source>
</evidence>
<keyword evidence="3" id="KW-0997">Cell inner membrane</keyword>
<dbReference type="GO" id="GO:0005886">
    <property type="term" value="C:plasma membrane"/>
    <property type="evidence" value="ECO:0007669"/>
    <property type="project" value="UniProtKB-SubCell"/>
</dbReference>
<evidence type="ECO:0000256" key="5">
    <source>
        <dbReference type="ARBA" id="ARBA00022989"/>
    </source>
</evidence>
<keyword evidence="4 7" id="KW-0812">Transmembrane</keyword>
<organism evidence="9 10">
    <name type="scientific">Alkalimonas amylolytica</name>
    <dbReference type="NCBI Taxonomy" id="152573"/>
    <lineage>
        <taxon>Bacteria</taxon>
        <taxon>Pseudomonadati</taxon>
        <taxon>Pseudomonadota</taxon>
        <taxon>Gammaproteobacteria</taxon>
        <taxon>Alkalimonas</taxon>
    </lineage>
</organism>
<dbReference type="InterPro" id="IPR051800">
    <property type="entry name" value="PqiA-PqiB_transport"/>
</dbReference>
<evidence type="ECO:0000256" key="7">
    <source>
        <dbReference type="SAM" id="Phobius"/>
    </source>
</evidence>
<dbReference type="EMBL" id="FNRM01000006">
    <property type="protein sequence ID" value="SEA76414.1"/>
    <property type="molecule type" value="Genomic_DNA"/>
</dbReference>
<keyword evidence="6 7" id="KW-0472">Membrane</keyword>
<dbReference type="Proteomes" id="UP000198773">
    <property type="component" value="Unassembled WGS sequence"/>
</dbReference>
<evidence type="ECO:0000256" key="6">
    <source>
        <dbReference type="ARBA" id="ARBA00023136"/>
    </source>
</evidence>
<keyword evidence="10" id="KW-1185">Reference proteome</keyword>
<dbReference type="InterPro" id="IPR003399">
    <property type="entry name" value="Mce/MlaD"/>
</dbReference>
<comment type="subcellular location">
    <subcellularLocation>
        <location evidence="1">Cell inner membrane</location>
    </subcellularLocation>
</comment>
<evidence type="ECO:0000256" key="2">
    <source>
        <dbReference type="ARBA" id="ARBA00022475"/>
    </source>
</evidence>
<feature type="domain" description="Mce/MlaD" evidence="8">
    <location>
        <begin position="158"/>
        <end position="218"/>
    </location>
</feature>
<evidence type="ECO:0000256" key="3">
    <source>
        <dbReference type="ARBA" id="ARBA00022519"/>
    </source>
</evidence>
<dbReference type="RefSeq" id="WP_091343243.1">
    <property type="nucleotide sequence ID" value="NZ_FNRM01000006.1"/>
</dbReference>
<protein>
    <submittedName>
        <fullName evidence="9">Paraquat-inducible protein B</fullName>
    </submittedName>
</protein>
<feature type="domain" description="Mce/MlaD" evidence="8">
    <location>
        <begin position="46"/>
        <end position="134"/>
    </location>
</feature>
<reference evidence="9 10" key="1">
    <citation type="submission" date="2016-10" db="EMBL/GenBank/DDBJ databases">
        <authorList>
            <person name="de Groot N.N."/>
        </authorList>
    </citation>
    <scope>NUCLEOTIDE SEQUENCE [LARGE SCALE GENOMIC DNA]</scope>
    <source>
        <strain evidence="9 10">CGMCC 1.3430</strain>
    </source>
</reference>
<keyword evidence="5 7" id="KW-1133">Transmembrane helix</keyword>
<evidence type="ECO:0000256" key="4">
    <source>
        <dbReference type="ARBA" id="ARBA00022692"/>
    </source>
</evidence>
<dbReference type="OrthoDB" id="9806984at2"/>
<dbReference type="AlphaFoldDB" id="A0A1H4DUI2"/>
<name>A0A1H4DUI2_ALKAM</name>
<evidence type="ECO:0000256" key="1">
    <source>
        <dbReference type="ARBA" id="ARBA00004533"/>
    </source>
</evidence>
<dbReference type="STRING" id="152573.SAMN04488051_10646"/>
<accession>A0A1H4DUI2</accession>